<evidence type="ECO:0000256" key="7">
    <source>
        <dbReference type="SAM" id="Phobius"/>
    </source>
</evidence>
<feature type="transmembrane region" description="Helical" evidence="7">
    <location>
        <begin position="640"/>
        <end position="666"/>
    </location>
</feature>
<reference evidence="9 10" key="1">
    <citation type="submission" date="2020-08" db="EMBL/GenBank/DDBJ databases">
        <title>Genomic Encyclopedia of Type Strains, Phase IV (KMG-IV): sequencing the most valuable type-strain genomes for metagenomic binning, comparative biology and taxonomic classification.</title>
        <authorList>
            <person name="Goeker M."/>
        </authorList>
    </citation>
    <scope>NUCLEOTIDE SEQUENCE [LARGE SCALE GENOMIC DNA]</scope>
    <source>
        <strain evidence="9 10">YIM 65646</strain>
    </source>
</reference>
<keyword evidence="10" id="KW-1185">Reference proteome</keyword>
<keyword evidence="2" id="KW-1003">Cell membrane</keyword>
<evidence type="ECO:0000259" key="8">
    <source>
        <dbReference type="PROSITE" id="PS50156"/>
    </source>
</evidence>
<dbReference type="InterPro" id="IPR000731">
    <property type="entry name" value="SSD"/>
</dbReference>
<gene>
    <name evidence="9" type="ORF">HNR73_000582</name>
</gene>
<comment type="subcellular location">
    <subcellularLocation>
        <location evidence="1">Cell membrane</location>
        <topology evidence="1">Multi-pass membrane protein</topology>
    </subcellularLocation>
</comment>
<feature type="transmembrane region" description="Helical" evidence="7">
    <location>
        <begin position="530"/>
        <end position="550"/>
    </location>
</feature>
<feature type="transmembrane region" description="Helical" evidence="7">
    <location>
        <begin position="186"/>
        <end position="210"/>
    </location>
</feature>
<dbReference type="AlphaFoldDB" id="A0A841FLB3"/>
<evidence type="ECO:0000256" key="3">
    <source>
        <dbReference type="ARBA" id="ARBA00022692"/>
    </source>
</evidence>
<dbReference type="Proteomes" id="UP000548476">
    <property type="component" value="Unassembled WGS sequence"/>
</dbReference>
<evidence type="ECO:0000256" key="5">
    <source>
        <dbReference type="ARBA" id="ARBA00023136"/>
    </source>
</evidence>
<name>A0A841FLB3_9ACTN</name>
<feature type="transmembrane region" description="Helical" evidence="7">
    <location>
        <begin position="598"/>
        <end position="619"/>
    </location>
</feature>
<keyword evidence="4 7" id="KW-1133">Transmembrane helix</keyword>
<proteinExistence type="predicted"/>
<evidence type="ECO:0000256" key="6">
    <source>
        <dbReference type="SAM" id="MobiDB-lite"/>
    </source>
</evidence>
<dbReference type="EMBL" id="JACHGT010000001">
    <property type="protein sequence ID" value="MBB6032740.1"/>
    <property type="molecule type" value="Genomic_DNA"/>
</dbReference>
<dbReference type="RefSeq" id="WP_184785611.1">
    <property type="nucleotide sequence ID" value="NZ_BONT01000034.1"/>
</dbReference>
<keyword evidence="3 7" id="KW-0812">Transmembrane</keyword>
<comment type="caution">
    <text evidence="9">The sequence shown here is derived from an EMBL/GenBank/DDBJ whole genome shotgun (WGS) entry which is preliminary data.</text>
</comment>
<sequence>MSRSVTTRMAQWSARHPGWAVGLWLVFVAATFALGSVMETRQATGSENGVGESQHADQITESGDFPDPDTDNVLITPLAGGWDAQQATAAAEDVAARIDAHPEVAEVGAPVPSPVGEGVLVPITFGEDVDGEETLPLLDPDIAAVAAQNSDLRVELIGGSSIDKGINDLVDSDLGKAGMISLPLTLGILLLAFGAIIAAGVPLLLALSAVMSAMGLWAVASQVFPDPGTVMHVILLVGMAVGVDYSLFYLKREREERAKGRAHLDAVAIAAETSGRSVIVSGLAVMVSMGGLYLAGDPVFNGLGSGAIIVVAVAMLGSLTVLPAVLSKLGRAVDRPRVPFIWRLTNRAYNADHQPRLWPTLLKPALRAPKTTLVLALAAMAALAFFALDMQPKNSELEDFPPDMPTIQAYERLTTAFPSEGNTHWIAVKADAASAEAVADALTDLNTRAAGGELFAPAAEPDLEVSGDRTVTVMALPVPFSTGTTGAEDSLHTLRDELVPATVGKIAGADVAVGGGIAGDIDYVEHQRRALPLVIGFVVLLTFLMMAVAFKSIVVALVTAALNLVSAAAAFGVLVLVFQKTWAENLLDFNSNGHVVTWIPLFLFVILFGLSMDYHVFVVSRIREAVKQGMNTRDAVAYGITRTAGVVTSAAIVMVAVFGVFATLSMLEMKQIGVGLSVAILIDATVIRIFLLPSIMTLLGRANWWPSRLGRFTPGTPAAPERVEALAGAGR</sequence>
<feature type="transmembrane region" description="Helical" evidence="7">
    <location>
        <begin position="672"/>
        <end position="691"/>
    </location>
</feature>
<accession>A0A841FLB3</accession>
<feature type="transmembrane region" description="Helical" evidence="7">
    <location>
        <begin position="557"/>
        <end position="578"/>
    </location>
</feature>
<dbReference type="Pfam" id="PF03176">
    <property type="entry name" value="MMPL"/>
    <property type="match status" value="2"/>
</dbReference>
<feature type="transmembrane region" description="Helical" evidence="7">
    <location>
        <begin position="371"/>
        <end position="388"/>
    </location>
</feature>
<feature type="transmembrane region" description="Helical" evidence="7">
    <location>
        <begin position="302"/>
        <end position="326"/>
    </location>
</feature>
<dbReference type="InterPro" id="IPR050545">
    <property type="entry name" value="Mycobact_MmpL"/>
</dbReference>
<evidence type="ECO:0000256" key="4">
    <source>
        <dbReference type="ARBA" id="ARBA00022989"/>
    </source>
</evidence>
<evidence type="ECO:0000256" key="1">
    <source>
        <dbReference type="ARBA" id="ARBA00004651"/>
    </source>
</evidence>
<protein>
    <submittedName>
        <fullName evidence="9">RND superfamily putative drug exporter</fullName>
    </submittedName>
</protein>
<dbReference type="PROSITE" id="PS50156">
    <property type="entry name" value="SSD"/>
    <property type="match status" value="1"/>
</dbReference>
<dbReference type="SUPFAM" id="SSF82866">
    <property type="entry name" value="Multidrug efflux transporter AcrB transmembrane domain"/>
    <property type="match status" value="2"/>
</dbReference>
<evidence type="ECO:0000313" key="9">
    <source>
        <dbReference type="EMBL" id="MBB6032740.1"/>
    </source>
</evidence>
<dbReference type="PANTHER" id="PTHR33406:SF13">
    <property type="entry name" value="MEMBRANE PROTEIN YDFJ"/>
    <property type="match status" value="1"/>
</dbReference>
<feature type="region of interest" description="Disordered" evidence="6">
    <location>
        <begin position="44"/>
        <end position="70"/>
    </location>
</feature>
<feature type="transmembrane region" description="Helical" evidence="7">
    <location>
        <begin position="278"/>
        <end position="296"/>
    </location>
</feature>
<dbReference type="GO" id="GO:0005886">
    <property type="term" value="C:plasma membrane"/>
    <property type="evidence" value="ECO:0007669"/>
    <property type="project" value="UniProtKB-SubCell"/>
</dbReference>
<dbReference type="PANTHER" id="PTHR33406">
    <property type="entry name" value="MEMBRANE PROTEIN MJ1562-RELATED"/>
    <property type="match status" value="1"/>
</dbReference>
<keyword evidence="5 7" id="KW-0472">Membrane</keyword>
<dbReference type="Gene3D" id="1.20.1640.10">
    <property type="entry name" value="Multidrug efflux transporter AcrB transmembrane domain"/>
    <property type="match status" value="2"/>
</dbReference>
<evidence type="ECO:0000313" key="10">
    <source>
        <dbReference type="Proteomes" id="UP000548476"/>
    </source>
</evidence>
<dbReference type="InterPro" id="IPR004869">
    <property type="entry name" value="MMPL_dom"/>
</dbReference>
<organism evidence="9 10">
    <name type="scientific">Phytomonospora endophytica</name>
    <dbReference type="NCBI Taxonomy" id="714109"/>
    <lineage>
        <taxon>Bacteria</taxon>
        <taxon>Bacillati</taxon>
        <taxon>Actinomycetota</taxon>
        <taxon>Actinomycetes</taxon>
        <taxon>Micromonosporales</taxon>
        <taxon>Micromonosporaceae</taxon>
        <taxon>Phytomonospora</taxon>
    </lineage>
</organism>
<feature type="transmembrane region" description="Helical" evidence="7">
    <location>
        <begin position="20"/>
        <end position="38"/>
    </location>
</feature>
<evidence type="ECO:0000256" key="2">
    <source>
        <dbReference type="ARBA" id="ARBA00022475"/>
    </source>
</evidence>
<feature type="domain" description="SSD" evidence="8">
    <location>
        <begin position="529"/>
        <end position="698"/>
    </location>
</feature>
<feature type="transmembrane region" description="Helical" evidence="7">
    <location>
        <begin position="230"/>
        <end position="250"/>
    </location>
</feature>